<feature type="transmembrane region" description="Helical" evidence="1">
    <location>
        <begin position="434"/>
        <end position="452"/>
    </location>
</feature>
<evidence type="ECO:0000313" key="2">
    <source>
        <dbReference type="EMBL" id="AVM87123.1"/>
    </source>
</evidence>
<protein>
    <submittedName>
        <fullName evidence="2">Uncharacterized protein</fullName>
    </submittedName>
</protein>
<proteinExistence type="predicted"/>
<keyword evidence="1" id="KW-1133">Transmembrane helix</keyword>
<feature type="transmembrane region" description="Helical" evidence="1">
    <location>
        <begin position="123"/>
        <end position="146"/>
    </location>
</feature>
<reference evidence="2" key="1">
    <citation type="journal article" date="2018" name="Nature">
        <title>The evolutionary history of vertebrate RNA viruses.</title>
        <authorList>
            <person name="Shi M."/>
            <person name="Lin X.D."/>
            <person name="Chen X."/>
            <person name="Tian J.H."/>
            <person name="Chen L.J."/>
            <person name="Li K."/>
            <person name="Wang W."/>
            <person name="Eden J.S."/>
            <person name="Shen J.J."/>
            <person name="Liu L."/>
            <person name="Holmes E.C."/>
            <person name="Zhang Y.Z."/>
        </authorList>
    </citation>
    <scope>NUCLEOTIDE SEQUENCE</scope>
    <source>
        <strain evidence="2">BHFishC188159</strain>
    </source>
</reference>
<keyword evidence="1" id="KW-0812">Transmembrane</keyword>
<sequence>MAPPTPTLMITAVVTTLMLLATPSQATYNLLANQTVRLPKYPMCLTCWNKTGGCNLTIPTNKSTHFCMPAKQCYCNHGMILCDGILPDADMKPWSAKCLRIRGAFCTNLFSNCDCHHCEPTNYMWWLIVGAIALLIWTGILLKCCVTGNVTRRPRRFCKWNWYLLLVLFLQNKFKTAQAENSIWPGECDKGICLRKVFYEGQCHPIGHSVKDPQFQPDSEAWCAHHDCCETAAHKYDVYHCSNGQYGWNDGCGWRGLGCYSCGVRIYGQRVPIYQMTGKRKCEVNNGGKIVVVSCPANDKVLRFSPDLQCYTNRPHNLKGVWDLKGDFHCDCPDPWHCSLSGGVALDGICTQSTRVEVKGAQCRVHAYEAVPTLAVQCKSTNPDFPCVKDGLVCFNTDCKVNHTEPTSEIVPYVQHFTGTLDPSIWFRGWFPDFPTILLLLLLLLAIYWLFFR</sequence>
<accession>A0A2P1GMA1</accession>
<name>A0A2P1GMA1_9VIRU</name>
<dbReference type="EMBL" id="MG599872">
    <property type="protein sequence ID" value="AVM87123.1"/>
    <property type="molecule type" value="Genomic_RNA"/>
</dbReference>
<keyword evidence="1" id="KW-0472">Membrane</keyword>
<evidence type="ECO:0000256" key="1">
    <source>
        <dbReference type="SAM" id="Phobius"/>
    </source>
</evidence>
<organism evidence="2">
    <name type="scientific">Beihai mudskipper astro-like virus</name>
    <dbReference type="NCBI Taxonomy" id="2116128"/>
    <lineage>
        <taxon>Viruses</taxon>
        <taxon>Riboviria</taxon>
    </lineage>
</organism>